<sequence length="129" mass="13769">MRVSKNDIPVVLEVPGAVARQLDGFGEIPGMGSVAGEWFSLGAGTDIAPLLEGLERDTCASPHWGFVISGQVVLTYADQPEETVSGGDLFFWPPFHSVRVTEDAEVILFSPHSAHRAVVDHMAVKLGVA</sequence>
<protein>
    <submittedName>
        <fullName evidence="1">Unannotated protein</fullName>
    </submittedName>
</protein>
<accession>A0A6J6QE59</accession>
<reference evidence="1" key="1">
    <citation type="submission" date="2020-05" db="EMBL/GenBank/DDBJ databases">
        <authorList>
            <person name="Chiriac C."/>
            <person name="Salcher M."/>
            <person name="Ghai R."/>
            <person name="Kavagutti S V."/>
        </authorList>
    </citation>
    <scope>NUCLEOTIDE SEQUENCE</scope>
</reference>
<organism evidence="1">
    <name type="scientific">freshwater metagenome</name>
    <dbReference type="NCBI Taxonomy" id="449393"/>
    <lineage>
        <taxon>unclassified sequences</taxon>
        <taxon>metagenomes</taxon>
        <taxon>ecological metagenomes</taxon>
    </lineage>
</organism>
<dbReference type="AlphaFoldDB" id="A0A6J6QE59"/>
<evidence type="ECO:0000313" key="1">
    <source>
        <dbReference type="EMBL" id="CAB4708752.1"/>
    </source>
</evidence>
<dbReference type="InterPro" id="IPR011051">
    <property type="entry name" value="RmlC_Cupin_sf"/>
</dbReference>
<gene>
    <name evidence="1" type="ORF">UFOPK2582_01316</name>
</gene>
<dbReference type="SUPFAM" id="SSF51182">
    <property type="entry name" value="RmlC-like cupins"/>
    <property type="match status" value="1"/>
</dbReference>
<name>A0A6J6QE59_9ZZZZ</name>
<dbReference type="InterPro" id="IPR014710">
    <property type="entry name" value="RmlC-like_jellyroll"/>
</dbReference>
<dbReference type="EMBL" id="CAEZXS010000181">
    <property type="protein sequence ID" value="CAB4708752.1"/>
    <property type="molecule type" value="Genomic_DNA"/>
</dbReference>
<dbReference type="Gene3D" id="2.60.120.10">
    <property type="entry name" value="Jelly Rolls"/>
    <property type="match status" value="1"/>
</dbReference>
<proteinExistence type="predicted"/>